<dbReference type="InterPro" id="IPR037607">
    <property type="entry name" value="DGK"/>
</dbReference>
<gene>
    <name evidence="6" type="ORF">RF11_08662</name>
</gene>
<name>A0A0C2N7E0_THEKT</name>
<dbReference type="GO" id="GO:0004143">
    <property type="term" value="F:ATP-dependent diacylglycerol kinase activity"/>
    <property type="evidence" value="ECO:0007669"/>
    <property type="project" value="InterPro"/>
</dbReference>
<dbReference type="EMBL" id="JWZT01001317">
    <property type="protein sequence ID" value="KII72240.1"/>
    <property type="molecule type" value="Genomic_DNA"/>
</dbReference>
<dbReference type="FunFam" id="2.60.200.40:FF:000012">
    <property type="entry name" value="Diacylglycerol kinase"/>
    <property type="match status" value="1"/>
</dbReference>
<dbReference type="AlphaFoldDB" id="A0A0C2N7E0"/>
<sequence length="407" mass="46296">MDSFIKSCDSLLESYIKDDIEFPGYDDYNRCVESLKCEYDGYKEHYIPKPHTNISKSLSSSWIQLESSKESICPSSYSDSYISGPTNSHRSRPQTTSVGMFDQQEFKICLTPSEEQLLLLWRLVDKIAHYIMNKEYEEKSLVYSIDVVGNVHLFNNGNTLISSKYVLDHSYTIKHYRTNERSVFHMNNYCGLGLDAKIAHGFQTMREASPKRFANRAMNKLCYGYLGTKEMIIKSCRNLQDHILLQCDGVPINLTNAQAIVILNIPSYMSGIDFWGSRNLKGFNPQSFNDGTLEVCVVAGADQLGMARIMGCGKDSRVAQCKRVTISIINGEIPMQIDGEAFYFGPCVIEIKHDNTFFILKRRKKIQKMGADFYSANVPDSDGGARRQTVLSFNEKITKVFEMIKQL</sequence>
<protein>
    <submittedName>
        <fullName evidence="6">Diacylglycerol kinase eta</fullName>
    </submittedName>
</protein>
<accession>A0A0C2N7E0</accession>
<evidence type="ECO:0000256" key="3">
    <source>
        <dbReference type="ARBA" id="ARBA00022777"/>
    </source>
</evidence>
<dbReference type="SMART" id="SM00045">
    <property type="entry name" value="DAGKa"/>
    <property type="match status" value="1"/>
</dbReference>
<evidence type="ECO:0000256" key="1">
    <source>
        <dbReference type="ARBA" id="ARBA00022679"/>
    </source>
</evidence>
<keyword evidence="4" id="KW-0067">ATP-binding</keyword>
<dbReference type="SUPFAM" id="SSF111331">
    <property type="entry name" value="NAD kinase/diacylglycerol kinase-like"/>
    <property type="match status" value="1"/>
</dbReference>
<dbReference type="Gene3D" id="2.60.200.40">
    <property type="match status" value="1"/>
</dbReference>
<dbReference type="PANTHER" id="PTHR11255">
    <property type="entry name" value="DIACYLGLYCEROL KINASE"/>
    <property type="match status" value="1"/>
</dbReference>
<dbReference type="GO" id="GO:0007200">
    <property type="term" value="P:phospholipase C-activating G protein-coupled receptor signaling pathway"/>
    <property type="evidence" value="ECO:0007669"/>
    <property type="project" value="InterPro"/>
</dbReference>
<keyword evidence="2" id="KW-0547">Nucleotide-binding</keyword>
<feature type="domain" description="Diacylglycerol kinase accessory" evidence="5">
    <location>
        <begin position="185"/>
        <end position="341"/>
    </location>
</feature>
<keyword evidence="1" id="KW-0808">Transferase</keyword>
<dbReference type="Proteomes" id="UP000031668">
    <property type="component" value="Unassembled WGS sequence"/>
</dbReference>
<dbReference type="Pfam" id="PF00609">
    <property type="entry name" value="DAGK_acc"/>
    <property type="match status" value="1"/>
</dbReference>
<dbReference type="OrthoDB" id="242257at2759"/>
<dbReference type="InterPro" id="IPR000756">
    <property type="entry name" value="Diacylglycerol_kin_accessory"/>
</dbReference>
<comment type="caution">
    <text evidence="6">The sequence shown here is derived from an EMBL/GenBank/DDBJ whole genome shotgun (WGS) entry which is preliminary data.</text>
</comment>
<organism evidence="6 7">
    <name type="scientific">Thelohanellus kitauei</name>
    <name type="common">Myxosporean</name>
    <dbReference type="NCBI Taxonomy" id="669202"/>
    <lineage>
        <taxon>Eukaryota</taxon>
        <taxon>Metazoa</taxon>
        <taxon>Cnidaria</taxon>
        <taxon>Myxozoa</taxon>
        <taxon>Myxosporea</taxon>
        <taxon>Bivalvulida</taxon>
        <taxon>Platysporina</taxon>
        <taxon>Myxobolidae</taxon>
        <taxon>Thelohanellus</taxon>
    </lineage>
</organism>
<evidence type="ECO:0000256" key="4">
    <source>
        <dbReference type="ARBA" id="ARBA00022840"/>
    </source>
</evidence>
<evidence type="ECO:0000313" key="7">
    <source>
        <dbReference type="Proteomes" id="UP000031668"/>
    </source>
</evidence>
<keyword evidence="3 6" id="KW-0418">Kinase</keyword>
<keyword evidence="7" id="KW-1185">Reference proteome</keyword>
<evidence type="ECO:0000256" key="2">
    <source>
        <dbReference type="ARBA" id="ARBA00022741"/>
    </source>
</evidence>
<dbReference type="InterPro" id="IPR016064">
    <property type="entry name" value="NAD/diacylglycerol_kinase_sf"/>
</dbReference>
<proteinExistence type="predicted"/>
<evidence type="ECO:0000259" key="5">
    <source>
        <dbReference type="SMART" id="SM00045"/>
    </source>
</evidence>
<reference evidence="6 7" key="1">
    <citation type="journal article" date="2014" name="Genome Biol. Evol.">
        <title>The genome of the myxosporean Thelohanellus kitauei shows adaptations to nutrient acquisition within its fish host.</title>
        <authorList>
            <person name="Yang Y."/>
            <person name="Xiong J."/>
            <person name="Zhou Z."/>
            <person name="Huo F."/>
            <person name="Miao W."/>
            <person name="Ran C."/>
            <person name="Liu Y."/>
            <person name="Zhang J."/>
            <person name="Feng J."/>
            <person name="Wang M."/>
            <person name="Wang M."/>
            <person name="Wang L."/>
            <person name="Yao B."/>
        </authorList>
    </citation>
    <scope>NUCLEOTIDE SEQUENCE [LARGE SCALE GENOMIC DNA]</scope>
    <source>
        <strain evidence="6">Wuqing</strain>
    </source>
</reference>
<dbReference type="GO" id="GO:0005524">
    <property type="term" value="F:ATP binding"/>
    <property type="evidence" value="ECO:0007669"/>
    <property type="project" value="UniProtKB-KW"/>
</dbReference>
<evidence type="ECO:0000313" key="6">
    <source>
        <dbReference type="EMBL" id="KII72240.1"/>
    </source>
</evidence>
<dbReference type="GO" id="GO:0016020">
    <property type="term" value="C:membrane"/>
    <property type="evidence" value="ECO:0007669"/>
    <property type="project" value="TreeGrafter"/>
</dbReference>